<gene>
    <name evidence="4" type="ORF">NQ318_002703</name>
</gene>
<evidence type="ECO:0000256" key="1">
    <source>
        <dbReference type="ARBA" id="ARBA00005261"/>
    </source>
</evidence>
<evidence type="ECO:0000313" key="4">
    <source>
        <dbReference type="EMBL" id="KAJ8945864.1"/>
    </source>
</evidence>
<evidence type="ECO:0000313" key="5">
    <source>
        <dbReference type="Proteomes" id="UP001162162"/>
    </source>
</evidence>
<dbReference type="GO" id="GO:0080129">
    <property type="term" value="P:proteasome core complex assembly"/>
    <property type="evidence" value="ECO:0007669"/>
    <property type="project" value="TreeGrafter"/>
</dbReference>
<dbReference type="AlphaFoldDB" id="A0AAV8Y584"/>
<keyword evidence="3" id="KW-0143">Chaperone</keyword>
<dbReference type="InterPro" id="IPR016565">
    <property type="entry name" value="Proteasome_assmbl_chp_1"/>
</dbReference>
<keyword evidence="5" id="KW-1185">Reference proteome</keyword>
<dbReference type="Pfam" id="PF16094">
    <property type="entry name" value="PAC1"/>
    <property type="match status" value="1"/>
</dbReference>
<dbReference type="PANTHER" id="PTHR15069">
    <property type="entry name" value="PROTEASOME ASSEMBLY CHAPERONE 1"/>
    <property type="match status" value="1"/>
</dbReference>
<accession>A0AAV8Y584</accession>
<sequence>MLFGEIVEPSTRALIEDDLEEYPEYTESVPEWEGSSETPRDINGLLFIETEKIGKLFYSCVLGENKPLSKIKNAGIEVFDIGNKQYVVIFSEKKDFTCGEVTELFDPWIRKAKRTFTITSDSIGNYQNSNFTEKPVSLIRTVSNDPSKSFGYEKLESPNLVSGLGASVLSYCIHLDLKCTLFVLYIDTSPLGSVNMEPLLKLVTKLDIPVKHTEMKISTSSSNLYM</sequence>
<protein>
    <recommendedName>
        <fullName evidence="2">Proteasome assembly chaperone 1</fullName>
    </recommendedName>
</protein>
<dbReference type="Proteomes" id="UP001162162">
    <property type="component" value="Unassembled WGS sequence"/>
</dbReference>
<proteinExistence type="inferred from homology"/>
<organism evidence="4 5">
    <name type="scientific">Aromia moschata</name>
    <dbReference type="NCBI Taxonomy" id="1265417"/>
    <lineage>
        <taxon>Eukaryota</taxon>
        <taxon>Metazoa</taxon>
        <taxon>Ecdysozoa</taxon>
        <taxon>Arthropoda</taxon>
        <taxon>Hexapoda</taxon>
        <taxon>Insecta</taxon>
        <taxon>Pterygota</taxon>
        <taxon>Neoptera</taxon>
        <taxon>Endopterygota</taxon>
        <taxon>Coleoptera</taxon>
        <taxon>Polyphaga</taxon>
        <taxon>Cucujiformia</taxon>
        <taxon>Chrysomeloidea</taxon>
        <taxon>Cerambycidae</taxon>
        <taxon>Cerambycinae</taxon>
        <taxon>Callichromatini</taxon>
        <taxon>Aromia</taxon>
    </lineage>
</organism>
<dbReference type="PANTHER" id="PTHR15069:SF1">
    <property type="entry name" value="PROTEASOME ASSEMBLY CHAPERONE 1"/>
    <property type="match status" value="1"/>
</dbReference>
<comment type="caution">
    <text evidence="4">The sequence shown here is derived from an EMBL/GenBank/DDBJ whole genome shotgun (WGS) entry which is preliminary data.</text>
</comment>
<evidence type="ECO:0000256" key="3">
    <source>
        <dbReference type="ARBA" id="ARBA00023186"/>
    </source>
</evidence>
<comment type="similarity">
    <text evidence="1">Belongs to the PSMG1 family.</text>
</comment>
<reference evidence="4" key="1">
    <citation type="journal article" date="2023" name="Insect Mol. Biol.">
        <title>Genome sequencing provides insights into the evolution of gene families encoding plant cell wall-degrading enzymes in longhorned beetles.</title>
        <authorList>
            <person name="Shin N.R."/>
            <person name="Okamura Y."/>
            <person name="Kirsch R."/>
            <person name="Pauchet Y."/>
        </authorList>
    </citation>
    <scope>NUCLEOTIDE SEQUENCE</scope>
    <source>
        <strain evidence="4">AMC_N1</strain>
    </source>
</reference>
<dbReference type="GO" id="GO:0005783">
    <property type="term" value="C:endoplasmic reticulum"/>
    <property type="evidence" value="ECO:0007669"/>
    <property type="project" value="InterPro"/>
</dbReference>
<evidence type="ECO:0000256" key="2">
    <source>
        <dbReference type="ARBA" id="ARBA00019180"/>
    </source>
</evidence>
<dbReference type="GO" id="GO:0070628">
    <property type="term" value="F:proteasome binding"/>
    <property type="evidence" value="ECO:0007669"/>
    <property type="project" value="TreeGrafter"/>
</dbReference>
<dbReference type="EMBL" id="JAPWTK010000204">
    <property type="protein sequence ID" value="KAJ8945864.1"/>
    <property type="molecule type" value="Genomic_DNA"/>
</dbReference>
<name>A0AAV8Y584_9CUCU</name>